<comment type="caution">
    <text evidence="1">The sequence shown here is derived from an EMBL/GenBank/DDBJ whole genome shotgun (WGS) entry which is preliminary data.</text>
</comment>
<proteinExistence type="predicted"/>
<dbReference type="EMBL" id="CM037615">
    <property type="protein sequence ID" value="KAH8015188.1"/>
    <property type="molecule type" value="Genomic_DNA"/>
</dbReference>
<protein>
    <submittedName>
        <fullName evidence="1">Uncharacterized protein</fullName>
    </submittedName>
</protein>
<sequence>MVPRIEKLREKVLESFADRLVRFRVLPQRDISTLTKYQIIVARDQFRKNPASCFSGKQQGIIEGDFALCISLYHGYELLLQMGMRSLYIFLSGTMAGSKGTTRAKNELSRNEEFMALYGILGNMFAETSETSARGNMSTGCDLQLPQFRSVQEEDIFQLKDCRPVTPSSALFPLAKTPQCDHISPGMLASLDSLRAKQENESSSAVALPSLHCCLGASPSADQAGATFPNPGELFCVHRKDQDKHVFHLQKNLKQQTWNNVKRKSGGPSFSTPTSRRAKIFTFDEAPAQVNARPLFPAERGVPSDEEEDDDLYFST</sequence>
<evidence type="ECO:0000313" key="2">
    <source>
        <dbReference type="Proteomes" id="UP000827872"/>
    </source>
</evidence>
<evidence type="ECO:0000313" key="1">
    <source>
        <dbReference type="EMBL" id="KAH8015188.1"/>
    </source>
</evidence>
<accession>A0ACB8G6Z7</accession>
<name>A0ACB8G6Z7_9SAUR</name>
<reference evidence="1" key="1">
    <citation type="submission" date="2021-08" db="EMBL/GenBank/DDBJ databases">
        <title>The first chromosome-level gecko genome reveals the dynamic sex chromosomes of Neotropical dwarf geckos (Sphaerodactylidae: Sphaerodactylus).</title>
        <authorList>
            <person name="Pinto B.J."/>
            <person name="Keating S.E."/>
            <person name="Gamble T."/>
        </authorList>
    </citation>
    <scope>NUCLEOTIDE SEQUENCE</scope>
    <source>
        <strain evidence="1">TG3544</strain>
    </source>
</reference>
<gene>
    <name evidence="1" type="ORF">K3G42_033545</name>
</gene>
<organism evidence="1 2">
    <name type="scientific">Sphaerodactylus townsendi</name>
    <dbReference type="NCBI Taxonomy" id="933632"/>
    <lineage>
        <taxon>Eukaryota</taxon>
        <taxon>Metazoa</taxon>
        <taxon>Chordata</taxon>
        <taxon>Craniata</taxon>
        <taxon>Vertebrata</taxon>
        <taxon>Euteleostomi</taxon>
        <taxon>Lepidosauria</taxon>
        <taxon>Squamata</taxon>
        <taxon>Bifurcata</taxon>
        <taxon>Gekkota</taxon>
        <taxon>Sphaerodactylidae</taxon>
        <taxon>Sphaerodactylus</taxon>
    </lineage>
</organism>
<keyword evidence="2" id="KW-1185">Reference proteome</keyword>
<dbReference type="Proteomes" id="UP000827872">
    <property type="component" value="Linkage Group LG02"/>
</dbReference>